<dbReference type="HOGENOM" id="CLU_010194_1_1_9"/>
<dbReference type="STRING" id="411490.ANACAC_02182"/>
<dbReference type="GO" id="GO:0008206">
    <property type="term" value="P:bile acid metabolic process"/>
    <property type="evidence" value="ECO:0007669"/>
    <property type="project" value="UniProtKB-ARBA"/>
</dbReference>
<evidence type="ECO:0000256" key="1">
    <source>
        <dbReference type="ARBA" id="ARBA00006484"/>
    </source>
</evidence>
<dbReference type="FunFam" id="3.40.50.720:FF:000084">
    <property type="entry name" value="Short-chain dehydrogenase reductase"/>
    <property type="match status" value="1"/>
</dbReference>
<dbReference type="PANTHER" id="PTHR42760">
    <property type="entry name" value="SHORT-CHAIN DEHYDROGENASES/REDUCTASES FAMILY MEMBER"/>
    <property type="match status" value="1"/>
</dbReference>
<sequence>MLICAEGDNMGYLDLTGKGAIVTGAAGGLCLGMAEGLMEAGASVCIIDINPGAEKTAQEMTDRGFQCSFVIADIADDKEREQAFSEAVKLLGGTLDIIVNGAGVQRRHKSEEFPMKDWKFVLDVNLTAVFSLCQMAAKQFMVQQTKGKIINIASMLSFFGGYTVPAYAASKGAVAQITKAFCNEWAEKGINVNALAPGYMATEMNTALLDPENPRNKEITDRIPAHRWGTGEDMKGPCVFLASECSDYLNGAVIPVDGGYLVR</sequence>
<gene>
    <name evidence="4" type="ORF">ANACAC_02182</name>
</gene>
<dbReference type="AlphaFoldDB" id="B0MFT2"/>
<reference evidence="4" key="1">
    <citation type="submission" date="2007-11" db="EMBL/GenBank/DDBJ databases">
        <authorList>
            <person name="Fulton L."/>
            <person name="Clifton S."/>
            <person name="Fulton B."/>
            <person name="Xu J."/>
            <person name="Minx P."/>
            <person name="Pepin K.H."/>
            <person name="Johnson M."/>
            <person name="Thiruvilangam P."/>
            <person name="Bhonagiri V."/>
            <person name="Nash W.E."/>
            <person name="Mardis E.R."/>
            <person name="Wilson R.K."/>
        </authorList>
    </citation>
    <scope>NUCLEOTIDE SEQUENCE [LARGE SCALE GENOMIC DNA]</scope>
    <source>
        <strain evidence="4">DSM 14662</strain>
    </source>
</reference>
<dbReference type="PRINTS" id="PR00080">
    <property type="entry name" value="SDRFAMILY"/>
</dbReference>
<reference evidence="4" key="2">
    <citation type="submission" date="2013-11" db="EMBL/GenBank/DDBJ databases">
        <title>Draft genome sequence of Anaerostipes caccae (DSM 14662).</title>
        <authorList>
            <person name="Sudarsanam P."/>
            <person name="Ley R."/>
            <person name="Guruge J."/>
            <person name="Turnbaugh P.J."/>
            <person name="Mahowald M."/>
            <person name="Liep D."/>
            <person name="Gordon J."/>
        </authorList>
    </citation>
    <scope>NUCLEOTIDE SEQUENCE</scope>
    <source>
        <strain evidence="4">DSM 14662</strain>
    </source>
</reference>
<dbReference type="Proteomes" id="UP000004935">
    <property type="component" value="Unassembled WGS sequence"/>
</dbReference>
<dbReference type="Pfam" id="PF00106">
    <property type="entry name" value="adh_short"/>
    <property type="match status" value="1"/>
</dbReference>
<organism evidence="4 5">
    <name type="scientific">Anaerostipes caccae (strain DSM 14662 / CCUG 47493 / JCM 13470 / NCIMB 13811 / L1-92)</name>
    <dbReference type="NCBI Taxonomy" id="411490"/>
    <lineage>
        <taxon>Bacteria</taxon>
        <taxon>Bacillati</taxon>
        <taxon>Bacillota</taxon>
        <taxon>Clostridia</taxon>
        <taxon>Lachnospirales</taxon>
        <taxon>Lachnospiraceae</taxon>
        <taxon>Anaerostipes</taxon>
    </lineage>
</organism>
<accession>B0MFT2</accession>
<dbReference type="GO" id="GO:0016616">
    <property type="term" value="F:oxidoreductase activity, acting on the CH-OH group of donors, NAD or NADP as acceptor"/>
    <property type="evidence" value="ECO:0007669"/>
    <property type="project" value="TreeGrafter"/>
</dbReference>
<evidence type="ECO:0000256" key="3">
    <source>
        <dbReference type="RuleBase" id="RU000363"/>
    </source>
</evidence>
<evidence type="ECO:0000256" key="2">
    <source>
        <dbReference type="ARBA" id="ARBA00023002"/>
    </source>
</evidence>
<dbReference type="EMBL" id="ABAX03000014">
    <property type="protein sequence ID" value="EDR96952.1"/>
    <property type="molecule type" value="Genomic_DNA"/>
</dbReference>
<name>B0MFT2_ANACD</name>
<dbReference type="PRINTS" id="PR00081">
    <property type="entry name" value="GDHRDH"/>
</dbReference>
<keyword evidence="5" id="KW-1185">Reference proteome</keyword>
<comment type="similarity">
    <text evidence="1 3">Belongs to the short-chain dehydrogenases/reductases (SDR) family.</text>
</comment>
<dbReference type="InterPro" id="IPR020904">
    <property type="entry name" value="Sc_DH/Rdtase_CS"/>
</dbReference>
<evidence type="ECO:0000313" key="4">
    <source>
        <dbReference type="EMBL" id="EDR96952.1"/>
    </source>
</evidence>
<evidence type="ECO:0000313" key="5">
    <source>
        <dbReference type="Proteomes" id="UP000004935"/>
    </source>
</evidence>
<dbReference type="PANTHER" id="PTHR42760:SF5">
    <property type="entry name" value="2-DEHYDRO-3-DEOXY-D-GLUCONATE 5-DEHYDROGENASE"/>
    <property type="match status" value="1"/>
</dbReference>
<dbReference type="SUPFAM" id="SSF51735">
    <property type="entry name" value="NAD(P)-binding Rossmann-fold domains"/>
    <property type="match status" value="1"/>
</dbReference>
<protein>
    <submittedName>
        <fullName evidence="4">2-deoxy-D-gluconate 3-dehydrogenase</fullName>
    </submittedName>
</protein>
<dbReference type="Gene3D" id="3.40.50.720">
    <property type="entry name" value="NAD(P)-binding Rossmann-like Domain"/>
    <property type="match status" value="1"/>
</dbReference>
<comment type="caution">
    <text evidence="4">The sequence shown here is derived from an EMBL/GenBank/DDBJ whole genome shotgun (WGS) entry which is preliminary data.</text>
</comment>
<proteinExistence type="inferred from homology"/>
<dbReference type="eggNOG" id="COG1028">
    <property type="taxonomic scope" value="Bacteria"/>
</dbReference>
<dbReference type="InterPro" id="IPR002347">
    <property type="entry name" value="SDR_fam"/>
</dbReference>
<keyword evidence="2" id="KW-0560">Oxidoreductase</keyword>
<dbReference type="PROSITE" id="PS00061">
    <property type="entry name" value="ADH_SHORT"/>
    <property type="match status" value="1"/>
</dbReference>
<dbReference type="InterPro" id="IPR036291">
    <property type="entry name" value="NAD(P)-bd_dom_sf"/>
</dbReference>